<dbReference type="Pfam" id="PF04998">
    <property type="entry name" value="RNA_pol_Rpb1_5"/>
    <property type="match status" value="1"/>
</dbReference>
<evidence type="ECO:0000256" key="7">
    <source>
        <dbReference type="ARBA" id="ARBA00022833"/>
    </source>
</evidence>
<dbReference type="Pfam" id="PF05000">
    <property type="entry name" value="RNA_pol_Rpb1_4"/>
    <property type="match status" value="1"/>
</dbReference>
<dbReference type="Proteomes" id="UP001642260">
    <property type="component" value="Unassembled WGS sequence"/>
</dbReference>
<dbReference type="AlphaFoldDB" id="A0ABC8IMB5"/>
<dbReference type="GO" id="GO:0000428">
    <property type="term" value="C:DNA-directed RNA polymerase complex"/>
    <property type="evidence" value="ECO:0007669"/>
    <property type="project" value="UniProtKB-KW"/>
</dbReference>
<dbReference type="SUPFAM" id="SSF64484">
    <property type="entry name" value="beta and beta-prime subunits of DNA dependent RNA-polymerase"/>
    <property type="match status" value="1"/>
</dbReference>
<protein>
    <recommendedName>
        <fullName evidence="2">DNA-directed RNA polymerase</fullName>
        <ecNumber evidence="2">2.7.7.6</ecNumber>
    </recommendedName>
</protein>
<evidence type="ECO:0000259" key="11">
    <source>
        <dbReference type="Pfam" id="PF05000"/>
    </source>
</evidence>
<keyword evidence="6" id="KW-0479">Metal-binding</keyword>
<evidence type="ECO:0000256" key="8">
    <source>
        <dbReference type="ARBA" id="ARBA00023163"/>
    </source>
</evidence>
<dbReference type="GO" id="GO:0003899">
    <property type="term" value="F:DNA-directed RNA polymerase activity"/>
    <property type="evidence" value="ECO:0007669"/>
    <property type="project" value="UniProtKB-EC"/>
</dbReference>
<dbReference type="Gene3D" id="1.10.132.30">
    <property type="match status" value="1"/>
</dbReference>
<evidence type="ECO:0000256" key="3">
    <source>
        <dbReference type="ARBA" id="ARBA00022478"/>
    </source>
</evidence>
<dbReference type="InterPro" id="IPR038120">
    <property type="entry name" value="Rpb1_funnel_sf"/>
</dbReference>
<evidence type="ECO:0000256" key="9">
    <source>
        <dbReference type="SAM" id="SignalP"/>
    </source>
</evidence>
<dbReference type="PANTHER" id="PTHR19376:SF11">
    <property type="entry name" value="DNA-DIRECTED RNA POLYMERASE I SUBUNIT RPA1"/>
    <property type="match status" value="1"/>
</dbReference>
<gene>
    <name evidence="12" type="ORF">ERUC_LOCUS335</name>
</gene>
<dbReference type="EC" id="2.7.7.6" evidence="2"/>
<name>A0ABC8IMB5_ERUVS</name>
<keyword evidence="9" id="KW-0732">Signal</keyword>
<evidence type="ECO:0000256" key="2">
    <source>
        <dbReference type="ARBA" id="ARBA00012418"/>
    </source>
</evidence>
<reference evidence="12 13" key="1">
    <citation type="submission" date="2022-03" db="EMBL/GenBank/DDBJ databases">
        <authorList>
            <person name="Macdonald S."/>
            <person name="Ahmed S."/>
            <person name="Newling K."/>
        </authorList>
    </citation>
    <scope>NUCLEOTIDE SEQUENCE [LARGE SCALE GENOMIC DNA]</scope>
</reference>
<feature type="signal peptide" evidence="9">
    <location>
        <begin position="1"/>
        <end position="27"/>
    </location>
</feature>
<dbReference type="Gene3D" id="1.10.274.100">
    <property type="entry name" value="RNA polymerase Rpb1, domain 3"/>
    <property type="match status" value="1"/>
</dbReference>
<accession>A0ABC8IMB5</accession>
<keyword evidence="8" id="KW-0804">Transcription</keyword>
<feature type="domain" description="RNA polymerase Rpb1" evidence="11">
    <location>
        <begin position="105"/>
        <end position="177"/>
    </location>
</feature>
<dbReference type="InterPro" id="IPR007083">
    <property type="entry name" value="RNA_pol_Rpb1_4"/>
</dbReference>
<keyword evidence="4" id="KW-0808">Transferase</keyword>
<dbReference type="Gene3D" id="6.10.250.2940">
    <property type="match status" value="1"/>
</dbReference>
<feature type="chain" id="PRO_5044895541" description="DNA-directed RNA polymerase" evidence="9">
    <location>
        <begin position="28"/>
        <end position="276"/>
    </location>
</feature>
<keyword evidence="3" id="KW-0240">DNA-directed RNA polymerase</keyword>
<evidence type="ECO:0000259" key="10">
    <source>
        <dbReference type="Pfam" id="PF04998"/>
    </source>
</evidence>
<dbReference type="EMBL" id="CAKOAT010000002">
    <property type="protein sequence ID" value="CAH8282304.1"/>
    <property type="molecule type" value="Genomic_DNA"/>
</dbReference>
<dbReference type="InterPro" id="IPR045867">
    <property type="entry name" value="DNA-dir_RpoC_beta_prime"/>
</dbReference>
<evidence type="ECO:0000313" key="13">
    <source>
        <dbReference type="Proteomes" id="UP001642260"/>
    </source>
</evidence>
<evidence type="ECO:0000256" key="4">
    <source>
        <dbReference type="ARBA" id="ARBA00022679"/>
    </source>
</evidence>
<evidence type="ECO:0000256" key="6">
    <source>
        <dbReference type="ARBA" id="ARBA00022723"/>
    </source>
</evidence>
<dbReference type="InterPro" id="IPR042102">
    <property type="entry name" value="RNA_pol_Rpb1_3_sf"/>
</dbReference>
<evidence type="ECO:0000256" key="1">
    <source>
        <dbReference type="ARBA" id="ARBA00006460"/>
    </source>
</evidence>
<feature type="domain" description="RNA polymerase Rpb1" evidence="10">
    <location>
        <begin position="184"/>
        <end position="249"/>
    </location>
</feature>
<evidence type="ECO:0000313" key="12">
    <source>
        <dbReference type="EMBL" id="CAH8282304.1"/>
    </source>
</evidence>
<dbReference type="Gene3D" id="6.20.50.80">
    <property type="match status" value="1"/>
</dbReference>
<dbReference type="PANTHER" id="PTHR19376">
    <property type="entry name" value="DNA-DIRECTED RNA POLYMERASE"/>
    <property type="match status" value="1"/>
</dbReference>
<keyword evidence="7" id="KW-0862">Zinc</keyword>
<sequence>MLYGPNAAGNLLSVFSCLFTAFLQTQGFTCGVDDLIILKDVDEKRTNQLESVKGLVKKYFITVFPADPQDMTSRIERVLYEDGALALASLDRSVVSELNQCSCKGVMNDLLSDRLLKTSGTNCISLMTISEAKGSKQNSSYLGQQDLKGKRVPQMVSGKTLHCFHPWDWSPRAGGFINDRFLSGLRPQEYYFHCMAGREGLVDTAVKTSRSGYLQRCLMKNLESLKVNYDCTVRDYDGSIIQFQYGEDGVDVHKSSFIGKFNEMTVVSISFKRIKI</sequence>
<keyword evidence="5" id="KW-0548">Nucleotidyltransferase</keyword>
<comment type="caution">
    <text evidence="12">The sequence shown here is derived from an EMBL/GenBank/DDBJ whole genome shotgun (WGS) entry which is preliminary data.</text>
</comment>
<comment type="similarity">
    <text evidence="1">Belongs to the RNA polymerase beta' chain family.</text>
</comment>
<organism evidence="12 13">
    <name type="scientific">Eruca vesicaria subsp. sativa</name>
    <name type="common">Garden rocket</name>
    <name type="synonym">Eruca sativa</name>
    <dbReference type="NCBI Taxonomy" id="29727"/>
    <lineage>
        <taxon>Eukaryota</taxon>
        <taxon>Viridiplantae</taxon>
        <taxon>Streptophyta</taxon>
        <taxon>Embryophyta</taxon>
        <taxon>Tracheophyta</taxon>
        <taxon>Spermatophyta</taxon>
        <taxon>Magnoliopsida</taxon>
        <taxon>eudicotyledons</taxon>
        <taxon>Gunneridae</taxon>
        <taxon>Pentapetalae</taxon>
        <taxon>rosids</taxon>
        <taxon>malvids</taxon>
        <taxon>Brassicales</taxon>
        <taxon>Brassicaceae</taxon>
        <taxon>Brassiceae</taxon>
        <taxon>Eruca</taxon>
    </lineage>
</organism>
<dbReference type="InterPro" id="IPR007081">
    <property type="entry name" value="RNA_pol_Rpb1_5"/>
</dbReference>
<evidence type="ECO:0000256" key="5">
    <source>
        <dbReference type="ARBA" id="ARBA00022695"/>
    </source>
</evidence>
<keyword evidence="13" id="KW-1185">Reference proteome</keyword>
<proteinExistence type="inferred from homology"/>
<dbReference type="GO" id="GO:0046872">
    <property type="term" value="F:metal ion binding"/>
    <property type="evidence" value="ECO:0007669"/>
    <property type="project" value="UniProtKB-KW"/>
</dbReference>